<comment type="similarity">
    <text evidence="1 7">Belongs to the peptidase M3 family.</text>
</comment>
<keyword evidence="4 7" id="KW-0378">Hydrolase</keyword>
<dbReference type="OrthoDB" id="9773538at2"/>
<dbReference type="PANTHER" id="PTHR43660:SF1">
    <property type="entry name" value="DIPEPTIDYL CARBOXYPEPTIDASE"/>
    <property type="match status" value="1"/>
</dbReference>
<evidence type="ECO:0000313" key="11">
    <source>
        <dbReference type="EMBL" id="RED16286.1"/>
    </source>
</evidence>
<organism evidence="11 12">
    <name type="scientific">Parasphingopyxis lamellibrachiae</name>
    <dbReference type="NCBI Taxonomy" id="680125"/>
    <lineage>
        <taxon>Bacteria</taxon>
        <taxon>Pseudomonadati</taxon>
        <taxon>Pseudomonadota</taxon>
        <taxon>Alphaproteobacteria</taxon>
        <taxon>Sphingomonadales</taxon>
        <taxon>Sphingomonadaceae</taxon>
        <taxon>Parasphingopyxis</taxon>
    </lineage>
</organism>
<dbReference type="AlphaFoldDB" id="A0A3D9FGN7"/>
<dbReference type="Gene3D" id="1.10.1370.40">
    <property type="match status" value="1"/>
</dbReference>
<dbReference type="SUPFAM" id="SSF55486">
    <property type="entry name" value="Metalloproteases ('zincins'), catalytic domain"/>
    <property type="match status" value="1"/>
</dbReference>
<evidence type="ECO:0000313" key="12">
    <source>
        <dbReference type="Proteomes" id="UP000256310"/>
    </source>
</evidence>
<keyword evidence="9" id="KW-0732">Signal</keyword>
<evidence type="ECO:0000256" key="5">
    <source>
        <dbReference type="ARBA" id="ARBA00022833"/>
    </source>
</evidence>
<evidence type="ECO:0000259" key="10">
    <source>
        <dbReference type="Pfam" id="PF01432"/>
    </source>
</evidence>
<dbReference type="Proteomes" id="UP000256310">
    <property type="component" value="Unassembled WGS sequence"/>
</dbReference>
<dbReference type="InterPro" id="IPR045090">
    <property type="entry name" value="Pept_M3A_M3B"/>
</dbReference>
<evidence type="ECO:0000256" key="4">
    <source>
        <dbReference type="ARBA" id="ARBA00022801"/>
    </source>
</evidence>
<dbReference type="Gene3D" id="1.10.1370.10">
    <property type="entry name" value="Neurolysin, domain 3"/>
    <property type="match status" value="1"/>
</dbReference>
<dbReference type="GO" id="GO:0004180">
    <property type="term" value="F:carboxypeptidase activity"/>
    <property type="evidence" value="ECO:0007669"/>
    <property type="project" value="TreeGrafter"/>
</dbReference>
<comment type="cofactor">
    <cofactor evidence="7">
        <name>Zn(2+)</name>
        <dbReference type="ChEBI" id="CHEBI:29105"/>
    </cofactor>
    <text evidence="7">Binds 1 zinc ion.</text>
</comment>
<feature type="domain" description="Peptidase M3A/M3B catalytic" evidence="10">
    <location>
        <begin position="266"/>
        <end position="713"/>
    </location>
</feature>
<evidence type="ECO:0000256" key="7">
    <source>
        <dbReference type="RuleBase" id="RU003435"/>
    </source>
</evidence>
<dbReference type="GO" id="GO:0006508">
    <property type="term" value="P:proteolysis"/>
    <property type="evidence" value="ECO:0007669"/>
    <property type="project" value="UniProtKB-KW"/>
</dbReference>
<dbReference type="InterPro" id="IPR024079">
    <property type="entry name" value="MetalloPept_cat_dom_sf"/>
</dbReference>
<feature type="region of interest" description="Disordered" evidence="8">
    <location>
        <begin position="29"/>
        <end position="52"/>
    </location>
</feature>
<dbReference type="CDD" id="cd06456">
    <property type="entry name" value="M3A_DCP"/>
    <property type="match status" value="1"/>
</dbReference>
<evidence type="ECO:0000256" key="8">
    <source>
        <dbReference type="SAM" id="MobiDB-lite"/>
    </source>
</evidence>
<dbReference type="InterPro" id="IPR034005">
    <property type="entry name" value="M3A_DCP"/>
</dbReference>
<dbReference type="GO" id="GO:0004222">
    <property type="term" value="F:metalloendopeptidase activity"/>
    <property type="evidence" value="ECO:0007669"/>
    <property type="project" value="InterPro"/>
</dbReference>
<accession>A0A3D9FGN7</accession>
<protein>
    <submittedName>
        <fullName evidence="11">Peptidyl-dipeptidase Dcp</fullName>
    </submittedName>
</protein>
<dbReference type="Gene3D" id="3.40.390.10">
    <property type="entry name" value="Collagenase (Catalytic Domain)"/>
    <property type="match status" value="1"/>
</dbReference>
<keyword evidence="12" id="KW-1185">Reference proteome</keyword>
<proteinExistence type="inferred from homology"/>
<reference evidence="11 12" key="1">
    <citation type="submission" date="2018-07" db="EMBL/GenBank/DDBJ databases">
        <title>Genomic Encyclopedia of Type Strains, Phase IV (KMG-IV): sequencing the most valuable type-strain genomes for metagenomic binning, comparative biology and taxonomic classification.</title>
        <authorList>
            <person name="Goeker M."/>
        </authorList>
    </citation>
    <scope>NUCLEOTIDE SEQUENCE [LARGE SCALE GENOMIC DNA]</scope>
    <source>
        <strain evidence="11 12">DSM 26725</strain>
    </source>
</reference>
<feature type="chain" id="PRO_5017655776" evidence="9">
    <location>
        <begin position="23"/>
        <end position="725"/>
    </location>
</feature>
<dbReference type="GO" id="GO:0005829">
    <property type="term" value="C:cytosol"/>
    <property type="evidence" value="ECO:0007669"/>
    <property type="project" value="TreeGrafter"/>
</dbReference>
<evidence type="ECO:0000256" key="3">
    <source>
        <dbReference type="ARBA" id="ARBA00022723"/>
    </source>
</evidence>
<sequence>MRQALYLAVSGLALTASITPFGQDAAMANHHSETTEAPATENPLLADWTGPFEGVPPWDEMQPEHFAGAFEAAMAEARAEVQSIIDNPEAPNFENTNQAMELMGDRMSNILSMFGVAVSNVSNDEYRAVQGEWSPRIASFYQELYLQPELIARYRAVYEGREDADLTPEQLRLVERDYEQLLRQGALLEGEDRERLAAITTELAGLYSEFSNKVLADEETYILLDSEDDLGGLSDSFISSIRSAAEERGEEGWALVNTRSVMQPFLQNSTRRDLREQVWTAYVNRGDNGDANDTNDIIAQILALRAERAALLGFETHAHWRMADTMAGTPENATDLMMRVWPAAVARVHQEVADMQAIADEEGAGITIAPWDYRYYAEKVRQARYSIDEAEIRPYFQLENMVQAMFYAAGRLYDLEFTENTGDVPVFQEDVRTFVVTDGRDGSNVGLFYLDTYARTGKRSGAWMTTYRSQQTLGGERNVLASNNNNFTEPPEGEPALISLDDARTLFHEFGHGIHYLLQDVYYPGLAGTPRDFVEYPSQVNENWVLTPDVLNRFARHVETDEPMPQTLLDRIAASETFNQGFSTVEYLSSALVDMMLHNRTEPVTDVDAFERETLEAINMPDEIVMRHRLPQFNHLFSSDSYSAGYYSYLWSETMDADTWEAFVESGDVWNREIADRFRATLLSTGNETDRAEAYRQFRGRDPDVNALLRKRGFPVPEADADTDD</sequence>
<dbReference type="EMBL" id="QRDP01000004">
    <property type="protein sequence ID" value="RED16286.1"/>
    <property type="molecule type" value="Genomic_DNA"/>
</dbReference>
<keyword evidence="2 7" id="KW-0645">Protease</keyword>
<dbReference type="GO" id="GO:0046872">
    <property type="term" value="F:metal ion binding"/>
    <property type="evidence" value="ECO:0007669"/>
    <property type="project" value="UniProtKB-UniRule"/>
</dbReference>
<dbReference type="RefSeq" id="WP_116235707.1">
    <property type="nucleotide sequence ID" value="NZ_QRDP01000004.1"/>
</dbReference>
<evidence type="ECO:0000256" key="6">
    <source>
        <dbReference type="ARBA" id="ARBA00023049"/>
    </source>
</evidence>
<keyword evidence="3 7" id="KW-0479">Metal-binding</keyword>
<feature type="signal peptide" evidence="9">
    <location>
        <begin position="1"/>
        <end position="22"/>
    </location>
</feature>
<gene>
    <name evidence="11" type="ORF">DFR46_1308</name>
</gene>
<dbReference type="PANTHER" id="PTHR43660">
    <property type="entry name" value="DIPEPTIDYL CARBOXYPEPTIDASE"/>
    <property type="match status" value="1"/>
</dbReference>
<dbReference type="InterPro" id="IPR001567">
    <property type="entry name" value="Pept_M3A_M3B_dom"/>
</dbReference>
<comment type="caution">
    <text evidence="11">The sequence shown here is derived from an EMBL/GenBank/DDBJ whole genome shotgun (WGS) entry which is preliminary data.</text>
</comment>
<keyword evidence="6 7" id="KW-0482">Metalloprotease</keyword>
<keyword evidence="5 7" id="KW-0862">Zinc</keyword>
<evidence type="ECO:0000256" key="1">
    <source>
        <dbReference type="ARBA" id="ARBA00006040"/>
    </source>
</evidence>
<dbReference type="InterPro" id="IPR024077">
    <property type="entry name" value="Neurolysin/TOP_dom2"/>
</dbReference>
<dbReference type="Pfam" id="PF01432">
    <property type="entry name" value="Peptidase_M3"/>
    <property type="match status" value="1"/>
</dbReference>
<evidence type="ECO:0000256" key="2">
    <source>
        <dbReference type="ARBA" id="ARBA00022670"/>
    </source>
</evidence>
<name>A0A3D9FGN7_9SPHN</name>
<evidence type="ECO:0000256" key="9">
    <source>
        <dbReference type="SAM" id="SignalP"/>
    </source>
</evidence>